<dbReference type="EMBL" id="CP049989">
    <property type="protein sequence ID" value="QIM52483.1"/>
    <property type="molecule type" value="Genomic_DNA"/>
</dbReference>
<sequence>MAAPGRVIEVLVKPNARSSELSDNGDGTWTARLKAAPVDGKANQELIALVAQHFGCAKAAVSIKTGASGRRKRLVVG</sequence>
<dbReference type="GO" id="GO:0005737">
    <property type="term" value="C:cytoplasm"/>
    <property type="evidence" value="ECO:0007669"/>
    <property type="project" value="TreeGrafter"/>
</dbReference>
<dbReference type="AlphaFoldDB" id="A0A6G8IH61"/>
<dbReference type="Proteomes" id="UP000503162">
    <property type="component" value="Chromosome"/>
</dbReference>
<name>A0A6G8IH61_9BURK</name>
<dbReference type="SUPFAM" id="SSF69786">
    <property type="entry name" value="YggU-like"/>
    <property type="match status" value="1"/>
</dbReference>
<comment type="similarity">
    <text evidence="1 2">Belongs to the UPF0235 family.</text>
</comment>
<gene>
    <name evidence="3" type="ORF">G9Q37_10170</name>
</gene>
<evidence type="ECO:0000313" key="3">
    <source>
        <dbReference type="EMBL" id="QIM52483.1"/>
    </source>
</evidence>
<dbReference type="Gene3D" id="3.30.1200.10">
    <property type="entry name" value="YggU-like"/>
    <property type="match status" value="1"/>
</dbReference>
<proteinExistence type="inferred from homology"/>
<dbReference type="PANTHER" id="PTHR13420:SF7">
    <property type="entry name" value="UPF0235 PROTEIN C15ORF40"/>
    <property type="match status" value="1"/>
</dbReference>
<dbReference type="HAMAP" id="MF_00634">
    <property type="entry name" value="UPF0235"/>
    <property type="match status" value="1"/>
</dbReference>
<dbReference type="InterPro" id="IPR036591">
    <property type="entry name" value="YggU-like_sf"/>
</dbReference>
<protein>
    <recommendedName>
        <fullName evidence="2">UPF0235 protein G9Q37_10170</fullName>
    </recommendedName>
</protein>
<organism evidence="3 4">
    <name type="scientific">Hydrogenophaga crocea</name>
    <dbReference type="NCBI Taxonomy" id="2716225"/>
    <lineage>
        <taxon>Bacteria</taxon>
        <taxon>Pseudomonadati</taxon>
        <taxon>Pseudomonadota</taxon>
        <taxon>Betaproteobacteria</taxon>
        <taxon>Burkholderiales</taxon>
        <taxon>Comamonadaceae</taxon>
        <taxon>Hydrogenophaga</taxon>
    </lineage>
</organism>
<evidence type="ECO:0000313" key="4">
    <source>
        <dbReference type="Proteomes" id="UP000503162"/>
    </source>
</evidence>
<accession>A0A6G8IH61</accession>
<dbReference type="RefSeq" id="WP_166227085.1">
    <property type="nucleotide sequence ID" value="NZ_CP049989.1"/>
</dbReference>
<dbReference type="SMART" id="SM01152">
    <property type="entry name" value="DUF167"/>
    <property type="match status" value="1"/>
</dbReference>
<keyword evidence="4" id="KW-1185">Reference proteome</keyword>
<evidence type="ECO:0000256" key="1">
    <source>
        <dbReference type="ARBA" id="ARBA00010364"/>
    </source>
</evidence>
<dbReference type="NCBIfam" id="TIGR00251">
    <property type="entry name" value="DUF167 family protein"/>
    <property type="match status" value="1"/>
</dbReference>
<dbReference type="Pfam" id="PF02594">
    <property type="entry name" value="DUF167"/>
    <property type="match status" value="1"/>
</dbReference>
<evidence type="ECO:0000256" key="2">
    <source>
        <dbReference type="HAMAP-Rule" id="MF_00634"/>
    </source>
</evidence>
<dbReference type="PANTHER" id="PTHR13420">
    <property type="entry name" value="UPF0235 PROTEIN C15ORF40"/>
    <property type="match status" value="1"/>
</dbReference>
<reference evidence="3 4" key="1">
    <citation type="submission" date="2020-03" db="EMBL/GenBank/DDBJ databases">
        <title>Hydrogenophaga sp. nov. isolated from cyanobacterial mat.</title>
        <authorList>
            <person name="Thorat V."/>
            <person name="Kirdat K."/>
            <person name="Tiwarekar B."/>
            <person name="Costa E.D."/>
            <person name="Yadav A."/>
        </authorList>
    </citation>
    <scope>NUCLEOTIDE SEQUENCE [LARGE SCALE GENOMIC DNA]</scope>
    <source>
        <strain evidence="3 4">BA0156</strain>
    </source>
</reference>
<dbReference type="KEGG" id="hcz:G9Q37_10170"/>
<dbReference type="InterPro" id="IPR003746">
    <property type="entry name" value="DUF167"/>
</dbReference>